<evidence type="ECO:0000256" key="1">
    <source>
        <dbReference type="SAM" id="MobiDB-lite"/>
    </source>
</evidence>
<dbReference type="RefSeq" id="WP_084427645.1">
    <property type="nucleotide sequence ID" value="NZ_CP042914.1"/>
</dbReference>
<sequence>MGTRSLARDLRYTSNMSAPDDPPALNSVPPNLDSTDRPRAEHEPPRVLASQDLFLGRNEVWIKHHDQMYRLRRTTSGKLYLCK</sequence>
<dbReference type="KEGG" id="rul:UC8_08840"/>
<name>A0A5B9QN71_9BACT</name>
<dbReference type="AlphaFoldDB" id="A0A5B9QN71"/>
<keyword evidence="3" id="KW-1185">Reference proteome</keyword>
<proteinExistence type="predicted"/>
<dbReference type="EMBL" id="CP042914">
    <property type="protein sequence ID" value="QEG38925.1"/>
    <property type="molecule type" value="Genomic_DNA"/>
</dbReference>
<organism evidence="2 3">
    <name type="scientific">Roseimaritima ulvae</name>
    <dbReference type="NCBI Taxonomy" id="980254"/>
    <lineage>
        <taxon>Bacteria</taxon>
        <taxon>Pseudomonadati</taxon>
        <taxon>Planctomycetota</taxon>
        <taxon>Planctomycetia</taxon>
        <taxon>Pirellulales</taxon>
        <taxon>Pirellulaceae</taxon>
        <taxon>Roseimaritima</taxon>
    </lineage>
</organism>
<dbReference type="Proteomes" id="UP000325286">
    <property type="component" value="Chromosome"/>
</dbReference>
<feature type="compositionally biased region" description="Basic and acidic residues" evidence="1">
    <location>
        <begin position="1"/>
        <end position="11"/>
    </location>
</feature>
<feature type="region of interest" description="Disordered" evidence="1">
    <location>
        <begin position="1"/>
        <end position="45"/>
    </location>
</feature>
<dbReference type="Gene3D" id="2.10.70.10">
    <property type="entry name" value="Complement Module, domain 1"/>
    <property type="match status" value="1"/>
</dbReference>
<gene>
    <name evidence="2" type="ORF">UC8_08840</name>
</gene>
<feature type="compositionally biased region" description="Basic and acidic residues" evidence="1">
    <location>
        <begin position="34"/>
        <end position="45"/>
    </location>
</feature>
<dbReference type="Pfam" id="PF10636">
    <property type="entry name" value="hemP"/>
    <property type="match status" value="1"/>
</dbReference>
<evidence type="ECO:0000313" key="3">
    <source>
        <dbReference type="Proteomes" id="UP000325286"/>
    </source>
</evidence>
<accession>A0A5B9QN71</accession>
<reference evidence="2 3" key="1">
    <citation type="submission" date="2019-08" db="EMBL/GenBank/DDBJ databases">
        <title>Deep-cultivation of Planctomycetes and their phenomic and genomic characterization uncovers novel biology.</title>
        <authorList>
            <person name="Wiegand S."/>
            <person name="Jogler M."/>
            <person name="Boedeker C."/>
            <person name="Pinto D."/>
            <person name="Vollmers J."/>
            <person name="Rivas-Marin E."/>
            <person name="Kohn T."/>
            <person name="Peeters S.H."/>
            <person name="Heuer A."/>
            <person name="Rast P."/>
            <person name="Oberbeckmann S."/>
            <person name="Bunk B."/>
            <person name="Jeske O."/>
            <person name="Meyerdierks A."/>
            <person name="Storesund J.E."/>
            <person name="Kallscheuer N."/>
            <person name="Luecker S."/>
            <person name="Lage O.M."/>
            <person name="Pohl T."/>
            <person name="Merkel B.J."/>
            <person name="Hornburger P."/>
            <person name="Mueller R.-W."/>
            <person name="Bruemmer F."/>
            <person name="Labrenz M."/>
            <person name="Spormann A.M."/>
            <person name="Op den Camp H."/>
            <person name="Overmann J."/>
            <person name="Amann R."/>
            <person name="Jetten M.S.M."/>
            <person name="Mascher T."/>
            <person name="Medema M.H."/>
            <person name="Devos D.P."/>
            <person name="Kaster A.-K."/>
            <person name="Ovreas L."/>
            <person name="Rohde M."/>
            <person name="Galperin M.Y."/>
            <person name="Jogler C."/>
        </authorList>
    </citation>
    <scope>NUCLEOTIDE SEQUENCE [LARGE SCALE GENOMIC DNA]</scope>
    <source>
        <strain evidence="2 3">UC8</strain>
    </source>
</reference>
<dbReference type="InterPro" id="IPR019600">
    <property type="entry name" value="Hemin_uptake_protein_HemP"/>
</dbReference>
<protein>
    <submittedName>
        <fullName evidence="2">Hemin uptake protein hemP</fullName>
    </submittedName>
</protein>
<evidence type="ECO:0000313" key="2">
    <source>
        <dbReference type="EMBL" id="QEG38925.1"/>
    </source>
</evidence>